<dbReference type="HAMAP" id="MF_00479">
    <property type="entry name" value="RsxG_RnfG"/>
    <property type="match status" value="1"/>
</dbReference>
<dbReference type="SMART" id="SM00900">
    <property type="entry name" value="FMN_bind"/>
    <property type="match status" value="1"/>
</dbReference>
<protein>
    <recommendedName>
        <fullName evidence="6">Ion-translocating oxidoreductase complex subunit G</fullName>
        <ecNumber evidence="6">7.-.-.-</ecNumber>
    </recommendedName>
    <alternativeName>
        <fullName evidence="6">Rnf electron transport complex subunit G</fullName>
    </alternativeName>
</protein>
<proteinExistence type="inferred from homology"/>
<dbReference type="InterPro" id="IPR007329">
    <property type="entry name" value="FMN-bd"/>
</dbReference>
<keyword evidence="3 6" id="KW-0285">Flavoprotein</keyword>
<keyword evidence="1 6" id="KW-0813">Transport</keyword>
<evidence type="ECO:0000256" key="1">
    <source>
        <dbReference type="ARBA" id="ARBA00022448"/>
    </source>
</evidence>
<comment type="cofactor">
    <cofactor evidence="6">
        <name>FMN</name>
        <dbReference type="ChEBI" id="CHEBI:58210"/>
    </cofactor>
</comment>
<keyword evidence="6" id="KW-1278">Translocase</keyword>
<keyword evidence="2 6" id="KW-0597">Phosphoprotein</keyword>
<keyword evidence="6" id="KW-0472">Membrane</keyword>
<dbReference type="PANTHER" id="PTHR36118:SF1">
    <property type="entry name" value="ION-TRANSLOCATING OXIDOREDUCTASE COMPLEX SUBUNIT G"/>
    <property type="match status" value="1"/>
</dbReference>
<accession>E3CX79</accession>
<dbReference type="AlphaFoldDB" id="E3CX79"/>
<dbReference type="EMBL" id="CM001022">
    <property type="protein sequence ID" value="EFQ24426.1"/>
    <property type="molecule type" value="Genomic_DNA"/>
</dbReference>
<keyword evidence="6" id="KW-1133">Transmembrane helix</keyword>
<dbReference type="Proteomes" id="UP000005096">
    <property type="component" value="Chromosome"/>
</dbReference>
<keyword evidence="5 6" id="KW-0249">Electron transport</keyword>
<dbReference type="GO" id="GO:0009055">
    <property type="term" value="F:electron transfer activity"/>
    <property type="evidence" value="ECO:0007669"/>
    <property type="project" value="InterPro"/>
</dbReference>
<dbReference type="Pfam" id="PF04205">
    <property type="entry name" value="FMN_bind"/>
    <property type="match status" value="1"/>
</dbReference>
<dbReference type="GO" id="GO:0005886">
    <property type="term" value="C:plasma membrane"/>
    <property type="evidence" value="ECO:0007669"/>
    <property type="project" value="UniProtKB-SubCell"/>
</dbReference>
<dbReference type="EC" id="7.-.-.-" evidence="6"/>
<dbReference type="GO" id="GO:0022900">
    <property type="term" value="P:electron transport chain"/>
    <property type="evidence" value="ECO:0007669"/>
    <property type="project" value="UniProtKB-UniRule"/>
</dbReference>
<dbReference type="STRING" id="584708.Apau_2014"/>
<sequence>MGKNLKLGLVLLAITAATGLILGLAHEITLEPIRATQERQRQEAFRASLPGADSFSSLPVPPGSLVREVQEGRKGGSVLGHVFTVAPKGYAGPVVFVVGISRDGVVRGIRILSQGETPGLGANAGEPSFSGQFAGKRAEPLKVVKTPPADPQDIQAISGATITSRAFVGGVNDAVEAWKKHFAEGARP</sequence>
<comment type="similarity">
    <text evidence="6">Belongs to the RnfG family.</text>
</comment>
<dbReference type="PIRSF" id="PIRSF006091">
    <property type="entry name" value="E_trnsport_RnfG"/>
    <property type="match status" value="1"/>
</dbReference>
<keyword evidence="9" id="KW-1185">Reference proteome</keyword>
<evidence type="ECO:0000256" key="2">
    <source>
        <dbReference type="ARBA" id="ARBA00022553"/>
    </source>
</evidence>
<name>E3CX79_9BACT</name>
<dbReference type="PANTHER" id="PTHR36118">
    <property type="entry name" value="ION-TRANSLOCATING OXIDOREDUCTASE COMPLEX SUBUNIT G"/>
    <property type="match status" value="1"/>
</dbReference>
<dbReference type="InterPro" id="IPR010209">
    <property type="entry name" value="Ion_transpt_RnfG/RsxG"/>
</dbReference>
<organism evidence="8 9">
    <name type="scientific">Aminomonas paucivorans DSM 12260</name>
    <dbReference type="NCBI Taxonomy" id="584708"/>
    <lineage>
        <taxon>Bacteria</taxon>
        <taxon>Thermotogati</taxon>
        <taxon>Synergistota</taxon>
        <taxon>Synergistia</taxon>
        <taxon>Synergistales</taxon>
        <taxon>Synergistaceae</taxon>
        <taxon>Aminomonas</taxon>
    </lineage>
</organism>
<reference evidence="8 9" key="1">
    <citation type="journal article" date="2010" name="Stand. Genomic Sci.">
        <title>Non-contiguous finished genome sequence of Aminomonas paucivorans type strain (GLU-3).</title>
        <authorList>
            <person name="Pitluck S."/>
            <person name="Yasawong M."/>
            <person name="Held B."/>
            <person name="Lapidus A."/>
            <person name="Nolan M."/>
            <person name="Copeland A."/>
            <person name="Lucas S."/>
            <person name="Del Rio T.G."/>
            <person name="Tice H."/>
            <person name="Cheng J.F."/>
            <person name="Chertkov O."/>
            <person name="Goodwin L."/>
            <person name="Tapia R."/>
            <person name="Han C."/>
            <person name="Liolios K."/>
            <person name="Ivanova N."/>
            <person name="Mavromatis K."/>
            <person name="Ovchinnikova G."/>
            <person name="Pati A."/>
            <person name="Chen A."/>
            <person name="Palaniappan K."/>
            <person name="Land M."/>
            <person name="Hauser L."/>
            <person name="Chang Y.J."/>
            <person name="Jeffries C.D."/>
            <person name="Pukall R."/>
            <person name="Spring S."/>
            <person name="Rohde M."/>
            <person name="Sikorski J."/>
            <person name="Goker M."/>
            <person name="Woyke T."/>
            <person name="Bristow J."/>
            <person name="Eisen J.A."/>
            <person name="Markowitz V."/>
            <person name="Hugenholtz P."/>
            <person name="Kyrpides N.C."/>
            <person name="Klenk H.P."/>
        </authorList>
    </citation>
    <scope>NUCLEOTIDE SEQUENCE [LARGE SCALE GENOMIC DNA]</scope>
    <source>
        <strain evidence="8 9">DSM 12260</strain>
    </source>
</reference>
<evidence type="ECO:0000256" key="3">
    <source>
        <dbReference type="ARBA" id="ARBA00022630"/>
    </source>
</evidence>
<comment type="function">
    <text evidence="6">Part of a membrane-bound complex that couples electron transfer with translocation of ions across the membrane.</text>
</comment>
<comment type="subcellular location">
    <subcellularLocation>
        <location evidence="6">Cell membrane</location>
        <topology evidence="6">Single-pass membrane protein</topology>
    </subcellularLocation>
</comment>
<dbReference type="RefSeq" id="WP_006301664.1">
    <property type="nucleotide sequence ID" value="NZ_CM001022.1"/>
</dbReference>
<feature type="modified residue" description="FMN phosphoryl threonine" evidence="6">
    <location>
        <position position="161"/>
    </location>
</feature>
<evidence type="ECO:0000256" key="6">
    <source>
        <dbReference type="HAMAP-Rule" id="MF_00479"/>
    </source>
</evidence>
<dbReference type="HOGENOM" id="CLU_077882_2_1_0"/>
<feature type="domain" description="FMN-binding" evidence="7">
    <location>
        <begin position="89"/>
        <end position="178"/>
    </location>
</feature>
<evidence type="ECO:0000256" key="4">
    <source>
        <dbReference type="ARBA" id="ARBA00022643"/>
    </source>
</evidence>
<dbReference type="eggNOG" id="COG4659">
    <property type="taxonomic scope" value="Bacteria"/>
</dbReference>
<dbReference type="NCBIfam" id="TIGR01947">
    <property type="entry name" value="rnfG"/>
    <property type="match status" value="1"/>
</dbReference>
<evidence type="ECO:0000313" key="8">
    <source>
        <dbReference type="EMBL" id="EFQ24426.1"/>
    </source>
</evidence>
<keyword evidence="4 6" id="KW-0288">FMN</keyword>
<evidence type="ECO:0000259" key="7">
    <source>
        <dbReference type="SMART" id="SM00900"/>
    </source>
</evidence>
<evidence type="ECO:0000313" key="9">
    <source>
        <dbReference type="Proteomes" id="UP000005096"/>
    </source>
</evidence>
<dbReference type="OrthoDB" id="9794010at2"/>
<dbReference type="PaxDb" id="584708-Apau_2014"/>
<dbReference type="GO" id="GO:0010181">
    <property type="term" value="F:FMN binding"/>
    <property type="evidence" value="ECO:0007669"/>
    <property type="project" value="InterPro"/>
</dbReference>
<gene>
    <name evidence="6" type="primary">rnfG</name>
    <name evidence="8" type="ORF">Apau_2014</name>
</gene>
<keyword evidence="6" id="KW-0812">Transmembrane</keyword>
<evidence type="ECO:0000256" key="5">
    <source>
        <dbReference type="ARBA" id="ARBA00022982"/>
    </source>
</evidence>
<comment type="subunit">
    <text evidence="6">The complex is composed of six subunits: RnfA, RnfB, RnfC, RnfD, RnfE and RnfG.</text>
</comment>
<keyword evidence="6" id="KW-1003">Cell membrane</keyword>